<protein>
    <recommendedName>
        <fullName evidence="4">DUF3299 domain-containing protein</fullName>
    </recommendedName>
</protein>
<comment type="caution">
    <text evidence="2">The sequence shown here is derived from an EMBL/GenBank/DDBJ whole genome shotgun (WGS) entry which is preliminary data.</text>
</comment>
<dbReference type="EMBL" id="JACXAJ010000011">
    <property type="protein sequence ID" value="MBD1398792.1"/>
    <property type="molecule type" value="Genomic_DNA"/>
</dbReference>
<gene>
    <name evidence="2" type="ORF">H9Q13_16590</name>
</gene>
<feature type="signal peptide" evidence="1">
    <location>
        <begin position="1"/>
        <end position="24"/>
    </location>
</feature>
<dbReference type="PROSITE" id="PS51257">
    <property type="entry name" value="PROKAR_LIPOPROTEIN"/>
    <property type="match status" value="1"/>
</dbReference>
<keyword evidence="1" id="KW-0732">Signal</keyword>
<name>A0ABR7XKH1_9BACT</name>
<proteinExistence type="predicted"/>
<dbReference type="Proteomes" id="UP000625551">
    <property type="component" value="Unassembled WGS sequence"/>
</dbReference>
<reference evidence="2 3" key="1">
    <citation type="submission" date="2020-09" db="EMBL/GenBank/DDBJ databases">
        <title>Genome sequencing and assembly of Pontibacter sp.</title>
        <authorList>
            <person name="Chhetri G."/>
        </authorList>
    </citation>
    <scope>NUCLEOTIDE SEQUENCE [LARGE SCALE GENOMIC DNA]</scope>
    <source>
        <strain evidence="2 3">JH31</strain>
    </source>
</reference>
<sequence length="170" mass="19015">MRKQAKNFLLLLLMPLLCSCPGSVDPMPESAYAPILMSRQQLESSILKKEPRTISNPGKIYRYGSYILINEQYKGVHIINNQNPKMPVNMAFIQVPGCVDMAVKDDVLYVDNAVDLVAIKLSGMEDIQVAKRVRDALPSLLPPDNLEVYYNRAGAPEDAIVVGWELKKPE</sequence>
<evidence type="ECO:0000256" key="1">
    <source>
        <dbReference type="SAM" id="SignalP"/>
    </source>
</evidence>
<keyword evidence="3" id="KW-1185">Reference proteome</keyword>
<evidence type="ECO:0008006" key="4">
    <source>
        <dbReference type="Google" id="ProtNLM"/>
    </source>
</evidence>
<accession>A0ABR7XKH1</accession>
<feature type="chain" id="PRO_5045600151" description="DUF3299 domain-containing protein" evidence="1">
    <location>
        <begin position="25"/>
        <end position="170"/>
    </location>
</feature>
<evidence type="ECO:0000313" key="3">
    <source>
        <dbReference type="Proteomes" id="UP000625551"/>
    </source>
</evidence>
<dbReference type="RefSeq" id="WP_191184925.1">
    <property type="nucleotide sequence ID" value="NZ_JACXAJ010000011.1"/>
</dbReference>
<organism evidence="2 3">
    <name type="scientific">Pontibacter aquaedesilientis</name>
    <dbReference type="NCBI Taxonomy" id="2766980"/>
    <lineage>
        <taxon>Bacteria</taxon>
        <taxon>Pseudomonadati</taxon>
        <taxon>Bacteroidota</taxon>
        <taxon>Cytophagia</taxon>
        <taxon>Cytophagales</taxon>
        <taxon>Hymenobacteraceae</taxon>
        <taxon>Pontibacter</taxon>
    </lineage>
</organism>
<evidence type="ECO:0000313" key="2">
    <source>
        <dbReference type="EMBL" id="MBD1398792.1"/>
    </source>
</evidence>